<feature type="compositionally biased region" description="Low complexity" evidence="1">
    <location>
        <begin position="485"/>
        <end position="499"/>
    </location>
</feature>
<sequence>MKYELDVDHVFHWEGSRTTPVDKRKHKHSFVKVPGAKPSKISCAGTCQHTVYKNEEEVWFLLGPWLLNHGSKSMMLSGSIRSTTKFSYGTEKNPDFASLQKHILVCGLVCKSFYDFHSCEIVTSWICVIPPCYSLSNKINSGGEYMIFAVVLLIVIGFRLPKSILLNADSTDTEIQNLTKATISSSCTPLLLKVVLLWSEGLERRYRLQEEDEYIIPKVSSRKIPSTEPLVAATKILQVENYGKESIRSSCETRTCKVLPNIITKVRQVQDNVSIWCCPPLNGSQRHLCTSETEGKHISYSNKNLAQTKKEQCWCFDPTIKYEAVRKCAVPRYAYHDDCPSDWPDSSDSEILTETMTEEESQTQKDKILAEAKEEQPFSHDPRWNYDLLKQFFYLDSPDSLAYSNLILDSKTEEENKAKLDEYNSSTTQSRLIFVGSDLKTKTETETESEIETHKEQLFRYDPSIIYKPLKRYIVPRFGFYDSSSTDWSDSLDSSAFSDSETEIKTTEEEEAPSQEDKILAGSKDKQLFRHDFVNSTSTNLQSMAQDLAKSPSGHL</sequence>
<evidence type="ECO:0000256" key="1">
    <source>
        <dbReference type="SAM" id="MobiDB-lite"/>
    </source>
</evidence>
<name>A0AAD8H1H4_9APIA</name>
<protein>
    <submittedName>
        <fullName evidence="2">Uncharacterized protein</fullName>
    </submittedName>
</protein>
<reference evidence="2" key="2">
    <citation type="submission" date="2023-05" db="EMBL/GenBank/DDBJ databases">
        <authorList>
            <person name="Schelkunov M.I."/>
        </authorList>
    </citation>
    <scope>NUCLEOTIDE SEQUENCE</scope>
    <source>
        <strain evidence="2">Hsosn_3</strain>
        <tissue evidence="2">Leaf</tissue>
    </source>
</reference>
<gene>
    <name evidence="2" type="ORF">POM88_051290</name>
</gene>
<dbReference type="Proteomes" id="UP001237642">
    <property type="component" value="Unassembled WGS sequence"/>
</dbReference>
<dbReference type="EMBL" id="JAUIZM010000011">
    <property type="protein sequence ID" value="KAK1358034.1"/>
    <property type="molecule type" value="Genomic_DNA"/>
</dbReference>
<organism evidence="2 3">
    <name type="scientific">Heracleum sosnowskyi</name>
    <dbReference type="NCBI Taxonomy" id="360622"/>
    <lineage>
        <taxon>Eukaryota</taxon>
        <taxon>Viridiplantae</taxon>
        <taxon>Streptophyta</taxon>
        <taxon>Embryophyta</taxon>
        <taxon>Tracheophyta</taxon>
        <taxon>Spermatophyta</taxon>
        <taxon>Magnoliopsida</taxon>
        <taxon>eudicotyledons</taxon>
        <taxon>Gunneridae</taxon>
        <taxon>Pentapetalae</taxon>
        <taxon>asterids</taxon>
        <taxon>campanulids</taxon>
        <taxon>Apiales</taxon>
        <taxon>Apiaceae</taxon>
        <taxon>Apioideae</taxon>
        <taxon>apioid superclade</taxon>
        <taxon>Tordylieae</taxon>
        <taxon>Tordyliinae</taxon>
        <taxon>Heracleum</taxon>
    </lineage>
</organism>
<accession>A0AAD8H1H4</accession>
<keyword evidence="3" id="KW-1185">Reference proteome</keyword>
<dbReference type="AlphaFoldDB" id="A0AAD8H1H4"/>
<evidence type="ECO:0000313" key="2">
    <source>
        <dbReference type="EMBL" id="KAK1358034.1"/>
    </source>
</evidence>
<feature type="region of interest" description="Disordered" evidence="1">
    <location>
        <begin position="485"/>
        <end position="519"/>
    </location>
</feature>
<evidence type="ECO:0000313" key="3">
    <source>
        <dbReference type="Proteomes" id="UP001237642"/>
    </source>
</evidence>
<proteinExistence type="predicted"/>
<reference evidence="2" key="1">
    <citation type="submission" date="2023-02" db="EMBL/GenBank/DDBJ databases">
        <title>Genome of toxic invasive species Heracleum sosnowskyi carries increased number of genes despite the absence of recent whole-genome duplications.</title>
        <authorList>
            <person name="Schelkunov M."/>
            <person name="Shtratnikova V."/>
            <person name="Makarenko M."/>
            <person name="Klepikova A."/>
            <person name="Omelchenko D."/>
            <person name="Novikova G."/>
            <person name="Obukhova E."/>
            <person name="Bogdanov V."/>
            <person name="Penin A."/>
            <person name="Logacheva M."/>
        </authorList>
    </citation>
    <scope>NUCLEOTIDE SEQUENCE</scope>
    <source>
        <strain evidence="2">Hsosn_3</strain>
        <tissue evidence="2">Leaf</tissue>
    </source>
</reference>
<comment type="caution">
    <text evidence="2">The sequence shown here is derived from an EMBL/GenBank/DDBJ whole genome shotgun (WGS) entry which is preliminary data.</text>
</comment>